<dbReference type="OrthoDB" id="10416416at2759"/>
<gene>
    <name evidence="1" type="ORF">IMSHALPRED_003846</name>
</gene>
<organism evidence="1 2">
    <name type="scientific">Imshaugia aleurites</name>
    <dbReference type="NCBI Taxonomy" id="172621"/>
    <lineage>
        <taxon>Eukaryota</taxon>
        <taxon>Fungi</taxon>
        <taxon>Dikarya</taxon>
        <taxon>Ascomycota</taxon>
        <taxon>Pezizomycotina</taxon>
        <taxon>Lecanoromycetes</taxon>
        <taxon>OSLEUM clade</taxon>
        <taxon>Lecanoromycetidae</taxon>
        <taxon>Lecanorales</taxon>
        <taxon>Lecanorineae</taxon>
        <taxon>Parmeliaceae</taxon>
        <taxon>Imshaugia</taxon>
    </lineage>
</organism>
<dbReference type="Proteomes" id="UP000664534">
    <property type="component" value="Unassembled WGS sequence"/>
</dbReference>
<comment type="caution">
    <text evidence="1">The sequence shown here is derived from an EMBL/GenBank/DDBJ whole genome shotgun (WGS) entry which is preliminary data.</text>
</comment>
<name>A0A8H3PJP2_9LECA</name>
<proteinExistence type="predicted"/>
<protein>
    <submittedName>
        <fullName evidence="1">Uncharacterized protein</fullName>
    </submittedName>
</protein>
<evidence type="ECO:0000313" key="1">
    <source>
        <dbReference type="EMBL" id="CAF9942497.1"/>
    </source>
</evidence>
<accession>A0A8H3PJP2</accession>
<dbReference type="AlphaFoldDB" id="A0A8H3PJP2"/>
<reference evidence="1" key="1">
    <citation type="submission" date="2021-03" db="EMBL/GenBank/DDBJ databases">
        <authorList>
            <person name="Tagirdzhanova G."/>
        </authorList>
    </citation>
    <scope>NUCLEOTIDE SEQUENCE</scope>
</reference>
<dbReference type="EMBL" id="CAJPDT010000190">
    <property type="protein sequence ID" value="CAF9942497.1"/>
    <property type="molecule type" value="Genomic_DNA"/>
</dbReference>
<keyword evidence="2" id="KW-1185">Reference proteome</keyword>
<evidence type="ECO:0000313" key="2">
    <source>
        <dbReference type="Proteomes" id="UP000664534"/>
    </source>
</evidence>
<sequence length="142" mass="15630">MTSNSGASLATPPPEPLTVYILSYNCIDWIPGVFLLDGSKPGEGYFAILNNYRSLSDAQDAGSEWGLKQLQDCLDTYDPPLATDKDRDAAFDEWAISESVQGGVWSYTISKDNERLIVRAEKFEWDGSLGPTSDDRGRPESS</sequence>